<protein>
    <submittedName>
        <fullName evidence="1">Uncharacterized protein</fullName>
    </submittedName>
</protein>
<name>A0A9J6FFG7_HAELO</name>
<reference evidence="1 2" key="1">
    <citation type="journal article" date="2020" name="Cell">
        <title>Large-Scale Comparative Analyses of Tick Genomes Elucidate Their Genetic Diversity and Vector Capacities.</title>
        <authorList>
            <consortium name="Tick Genome and Microbiome Consortium (TIGMIC)"/>
            <person name="Jia N."/>
            <person name="Wang J."/>
            <person name="Shi W."/>
            <person name="Du L."/>
            <person name="Sun Y."/>
            <person name="Zhan W."/>
            <person name="Jiang J.F."/>
            <person name="Wang Q."/>
            <person name="Zhang B."/>
            <person name="Ji P."/>
            <person name="Bell-Sakyi L."/>
            <person name="Cui X.M."/>
            <person name="Yuan T.T."/>
            <person name="Jiang B.G."/>
            <person name="Yang W.F."/>
            <person name="Lam T.T."/>
            <person name="Chang Q.C."/>
            <person name="Ding S.J."/>
            <person name="Wang X.J."/>
            <person name="Zhu J.G."/>
            <person name="Ruan X.D."/>
            <person name="Zhao L."/>
            <person name="Wei J.T."/>
            <person name="Ye R.Z."/>
            <person name="Que T.C."/>
            <person name="Du C.H."/>
            <person name="Zhou Y.H."/>
            <person name="Cheng J.X."/>
            <person name="Dai P.F."/>
            <person name="Guo W.B."/>
            <person name="Han X.H."/>
            <person name="Huang E.J."/>
            <person name="Li L.F."/>
            <person name="Wei W."/>
            <person name="Gao Y.C."/>
            <person name="Liu J.Z."/>
            <person name="Shao H.Z."/>
            <person name="Wang X."/>
            <person name="Wang C.C."/>
            <person name="Yang T.C."/>
            <person name="Huo Q.B."/>
            <person name="Li W."/>
            <person name="Chen H.Y."/>
            <person name="Chen S.E."/>
            <person name="Zhou L.G."/>
            <person name="Ni X.B."/>
            <person name="Tian J.H."/>
            <person name="Sheng Y."/>
            <person name="Liu T."/>
            <person name="Pan Y.S."/>
            <person name="Xia L.Y."/>
            <person name="Li J."/>
            <person name="Zhao F."/>
            <person name="Cao W.C."/>
        </authorList>
    </citation>
    <scope>NUCLEOTIDE SEQUENCE [LARGE SCALE GENOMIC DNA]</scope>
    <source>
        <strain evidence="1">HaeL-2018</strain>
    </source>
</reference>
<evidence type="ECO:0000313" key="1">
    <source>
        <dbReference type="EMBL" id="KAH9361455.1"/>
    </source>
</evidence>
<accession>A0A9J6FFG7</accession>
<comment type="caution">
    <text evidence="1">The sequence shown here is derived from an EMBL/GenBank/DDBJ whole genome shotgun (WGS) entry which is preliminary data.</text>
</comment>
<dbReference type="VEuPathDB" id="VectorBase:HLOH_065092"/>
<dbReference type="EMBL" id="JABSTR010000001">
    <property type="protein sequence ID" value="KAH9361455.1"/>
    <property type="molecule type" value="Genomic_DNA"/>
</dbReference>
<keyword evidence="2" id="KW-1185">Reference proteome</keyword>
<evidence type="ECO:0000313" key="2">
    <source>
        <dbReference type="Proteomes" id="UP000821853"/>
    </source>
</evidence>
<dbReference type="AlphaFoldDB" id="A0A9J6FFG7"/>
<proteinExistence type="predicted"/>
<organism evidence="1 2">
    <name type="scientific">Haemaphysalis longicornis</name>
    <name type="common">Bush tick</name>
    <dbReference type="NCBI Taxonomy" id="44386"/>
    <lineage>
        <taxon>Eukaryota</taxon>
        <taxon>Metazoa</taxon>
        <taxon>Ecdysozoa</taxon>
        <taxon>Arthropoda</taxon>
        <taxon>Chelicerata</taxon>
        <taxon>Arachnida</taxon>
        <taxon>Acari</taxon>
        <taxon>Parasitiformes</taxon>
        <taxon>Ixodida</taxon>
        <taxon>Ixodoidea</taxon>
        <taxon>Ixodidae</taxon>
        <taxon>Haemaphysalinae</taxon>
        <taxon>Haemaphysalis</taxon>
    </lineage>
</organism>
<dbReference type="Proteomes" id="UP000821853">
    <property type="component" value="Chromosome 1"/>
</dbReference>
<gene>
    <name evidence="1" type="ORF">HPB48_003871</name>
</gene>
<sequence length="139" mass="15417">MLRKSGGASGDRKTQRYLCRFADNSVKLPFQGAREDDVLRLITNAGDDKSIAEFRVLSFESPGACSYAAHHVKDEFGLTEIVLYGRTSSSIRFHVKAENFQIFFVGECCRGDEGQLEVGANDGNAQGAMKFSQRSKLER</sequence>